<gene>
    <name evidence="2" type="ORF">H5410_024218</name>
</gene>
<dbReference type="AlphaFoldDB" id="A0A9J5ZLB8"/>
<dbReference type="PANTHER" id="PTHR33696:SF3">
    <property type="entry name" value="FLZ-TYPE DOMAIN-CONTAINING PROTEIN"/>
    <property type="match status" value="1"/>
</dbReference>
<sequence>MSTNELIHSKPNVPFSWEKKPGVSKVITPTTILPKVLPPPPYPVPEKLKIRPFHNLQIPLPPCAFNAPPLLRNLSKRIFKKKDDPFYMAQIECTKSSRKGNVPFSWEKKPGVSKITPTKNCDTRDFSQKRPPPPPSPVAEKANVAPLHHLQLPPPPCNFKPPPPYSRCSCRRIFKKRDYDPFYLAYKECTKSPRKGNNKKKSSMSTFSCKNTCSVIENSISIC</sequence>
<reference evidence="2 3" key="1">
    <citation type="submission" date="2020-09" db="EMBL/GenBank/DDBJ databases">
        <title>De no assembly of potato wild relative species, Solanum commersonii.</title>
        <authorList>
            <person name="Cho K."/>
        </authorList>
    </citation>
    <scope>NUCLEOTIDE SEQUENCE [LARGE SCALE GENOMIC DNA]</scope>
    <source>
        <strain evidence="2">LZ3.2</strain>
        <tissue evidence="2">Leaf</tissue>
    </source>
</reference>
<protein>
    <submittedName>
        <fullName evidence="2">Uncharacterized protein</fullName>
    </submittedName>
</protein>
<dbReference type="Proteomes" id="UP000824120">
    <property type="component" value="Chromosome 4"/>
</dbReference>
<feature type="region of interest" description="Disordered" evidence="1">
    <location>
        <begin position="102"/>
        <end position="140"/>
    </location>
</feature>
<dbReference type="EMBL" id="JACXVP010000004">
    <property type="protein sequence ID" value="KAG5612937.1"/>
    <property type="molecule type" value="Genomic_DNA"/>
</dbReference>
<proteinExistence type="predicted"/>
<organism evidence="2 3">
    <name type="scientific">Solanum commersonii</name>
    <name type="common">Commerson's wild potato</name>
    <name type="synonym">Commerson's nightshade</name>
    <dbReference type="NCBI Taxonomy" id="4109"/>
    <lineage>
        <taxon>Eukaryota</taxon>
        <taxon>Viridiplantae</taxon>
        <taxon>Streptophyta</taxon>
        <taxon>Embryophyta</taxon>
        <taxon>Tracheophyta</taxon>
        <taxon>Spermatophyta</taxon>
        <taxon>Magnoliopsida</taxon>
        <taxon>eudicotyledons</taxon>
        <taxon>Gunneridae</taxon>
        <taxon>Pentapetalae</taxon>
        <taxon>asterids</taxon>
        <taxon>lamiids</taxon>
        <taxon>Solanales</taxon>
        <taxon>Solanaceae</taxon>
        <taxon>Solanoideae</taxon>
        <taxon>Solaneae</taxon>
        <taxon>Solanum</taxon>
    </lineage>
</organism>
<evidence type="ECO:0000256" key="1">
    <source>
        <dbReference type="SAM" id="MobiDB-lite"/>
    </source>
</evidence>
<name>A0A9J5ZLB8_SOLCO</name>
<evidence type="ECO:0000313" key="2">
    <source>
        <dbReference type="EMBL" id="KAG5612937.1"/>
    </source>
</evidence>
<dbReference type="PANTHER" id="PTHR33696">
    <property type="entry name" value="T22J18.15-RELATED"/>
    <property type="match status" value="1"/>
</dbReference>
<comment type="caution">
    <text evidence="2">The sequence shown here is derived from an EMBL/GenBank/DDBJ whole genome shotgun (WGS) entry which is preliminary data.</text>
</comment>
<evidence type="ECO:0000313" key="3">
    <source>
        <dbReference type="Proteomes" id="UP000824120"/>
    </source>
</evidence>
<accession>A0A9J5ZLB8</accession>
<dbReference type="OrthoDB" id="1305269at2759"/>
<keyword evidence="3" id="KW-1185">Reference proteome</keyword>